<keyword evidence="1" id="KW-0472">Membrane</keyword>
<name>A0A9D1L475_9BACT</name>
<protein>
    <submittedName>
        <fullName evidence="2">Uncharacterized protein</fullName>
    </submittedName>
</protein>
<organism evidence="2 3">
    <name type="scientific">Candidatus Fimihabitans intestinipullorum</name>
    <dbReference type="NCBI Taxonomy" id="2840820"/>
    <lineage>
        <taxon>Bacteria</taxon>
        <taxon>Bacillati</taxon>
        <taxon>Mycoplasmatota</taxon>
        <taxon>Mycoplasmatota incertae sedis</taxon>
        <taxon>Candidatus Fimihabitans</taxon>
    </lineage>
</organism>
<evidence type="ECO:0000256" key="1">
    <source>
        <dbReference type="SAM" id="Phobius"/>
    </source>
</evidence>
<reference evidence="2" key="1">
    <citation type="submission" date="2020-10" db="EMBL/GenBank/DDBJ databases">
        <authorList>
            <person name="Gilroy R."/>
        </authorList>
    </citation>
    <scope>NUCLEOTIDE SEQUENCE</scope>
    <source>
        <strain evidence="2">CHK197-8231</strain>
    </source>
</reference>
<accession>A0A9D1L475</accession>
<evidence type="ECO:0000313" key="2">
    <source>
        <dbReference type="EMBL" id="HIU22673.1"/>
    </source>
</evidence>
<comment type="caution">
    <text evidence="2">The sequence shown here is derived from an EMBL/GenBank/DDBJ whole genome shotgun (WGS) entry which is preliminary data.</text>
</comment>
<sequence length="65" mass="7925">MEQNKYIPILWIAILFILIVELIYTVYSYIDYNSRKESGNERWKQVEERIQRLEEEHGRVCKSSC</sequence>
<keyword evidence="1" id="KW-0812">Transmembrane</keyword>
<dbReference type="EMBL" id="DVML01000022">
    <property type="protein sequence ID" value="HIU22673.1"/>
    <property type="molecule type" value="Genomic_DNA"/>
</dbReference>
<evidence type="ECO:0000313" key="3">
    <source>
        <dbReference type="Proteomes" id="UP000824087"/>
    </source>
</evidence>
<feature type="transmembrane region" description="Helical" evidence="1">
    <location>
        <begin position="6"/>
        <end position="27"/>
    </location>
</feature>
<reference evidence="2" key="2">
    <citation type="journal article" date="2021" name="PeerJ">
        <title>Extensive microbial diversity within the chicken gut microbiome revealed by metagenomics and culture.</title>
        <authorList>
            <person name="Gilroy R."/>
            <person name="Ravi A."/>
            <person name="Getino M."/>
            <person name="Pursley I."/>
            <person name="Horton D.L."/>
            <person name="Alikhan N.F."/>
            <person name="Baker D."/>
            <person name="Gharbi K."/>
            <person name="Hall N."/>
            <person name="Watson M."/>
            <person name="Adriaenssens E.M."/>
            <person name="Foster-Nyarko E."/>
            <person name="Jarju S."/>
            <person name="Secka A."/>
            <person name="Antonio M."/>
            <person name="Oren A."/>
            <person name="Chaudhuri R.R."/>
            <person name="La Ragione R."/>
            <person name="Hildebrand F."/>
            <person name="Pallen M.J."/>
        </authorList>
    </citation>
    <scope>NUCLEOTIDE SEQUENCE</scope>
    <source>
        <strain evidence="2">CHK197-8231</strain>
    </source>
</reference>
<proteinExistence type="predicted"/>
<keyword evidence="1" id="KW-1133">Transmembrane helix</keyword>
<gene>
    <name evidence="2" type="ORF">IAD49_03730</name>
</gene>
<dbReference type="Proteomes" id="UP000824087">
    <property type="component" value="Unassembled WGS sequence"/>
</dbReference>
<dbReference type="AlphaFoldDB" id="A0A9D1L475"/>